<dbReference type="InterPro" id="IPR026140">
    <property type="entry name" value="Ribosomal_mS26"/>
</dbReference>
<reference evidence="10" key="2">
    <citation type="journal article" date="2023" name="Science">
        <title>Genomic signatures of disease resistance in endangered staghorn corals.</title>
        <authorList>
            <person name="Vollmer S.V."/>
            <person name="Selwyn J.D."/>
            <person name="Despard B.A."/>
            <person name="Roesel C.L."/>
        </authorList>
    </citation>
    <scope>NUCLEOTIDE SEQUENCE</scope>
    <source>
        <strain evidence="10">K2</strain>
    </source>
</reference>
<dbReference type="AlphaFoldDB" id="A0AAD9QBZ7"/>
<dbReference type="PANTHER" id="PTHR21035:SF2">
    <property type="entry name" value="SMALL RIBOSOMAL SUBUNIT PROTEIN MS26"/>
    <property type="match status" value="1"/>
</dbReference>
<proteinExistence type="inferred from homology"/>
<keyword evidence="3" id="KW-0809">Transit peptide</keyword>
<dbReference type="GO" id="GO:0005763">
    <property type="term" value="C:mitochondrial small ribosomal subunit"/>
    <property type="evidence" value="ECO:0007669"/>
    <property type="project" value="InterPro"/>
</dbReference>
<keyword evidence="4" id="KW-0689">Ribosomal protein</keyword>
<gene>
    <name evidence="10" type="ORF">P5673_019102</name>
</gene>
<evidence type="ECO:0000256" key="4">
    <source>
        <dbReference type="ARBA" id="ARBA00022980"/>
    </source>
</evidence>
<comment type="subcellular location">
    <subcellularLocation>
        <location evidence="1">Mitochondrion</location>
    </subcellularLocation>
</comment>
<keyword evidence="5" id="KW-0496">Mitochondrion</keyword>
<feature type="region of interest" description="Disordered" evidence="9">
    <location>
        <begin position="29"/>
        <end position="53"/>
    </location>
</feature>
<evidence type="ECO:0000256" key="8">
    <source>
        <dbReference type="ARBA" id="ARBA00035344"/>
    </source>
</evidence>
<comment type="caution">
    <text evidence="10">The sequence shown here is derived from an EMBL/GenBank/DDBJ whole genome shotgun (WGS) entry which is preliminary data.</text>
</comment>
<evidence type="ECO:0000313" key="11">
    <source>
        <dbReference type="Proteomes" id="UP001249851"/>
    </source>
</evidence>
<organism evidence="10 11">
    <name type="scientific">Acropora cervicornis</name>
    <name type="common">Staghorn coral</name>
    <dbReference type="NCBI Taxonomy" id="6130"/>
    <lineage>
        <taxon>Eukaryota</taxon>
        <taxon>Metazoa</taxon>
        <taxon>Cnidaria</taxon>
        <taxon>Anthozoa</taxon>
        <taxon>Hexacorallia</taxon>
        <taxon>Scleractinia</taxon>
        <taxon>Astrocoeniina</taxon>
        <taxon>Acroporidae</taxon>
        <taxon>Acropora</taxon>
    </lineage>
</organism>
<evidence type="ECO:0000256" key="5">
    <source>
        <dbReference type="ARBA" id="ARBA00023128"/>
    </source>
</evidence>
<keyword evidence="11" id="KW-1185">Reference proteome</keyword>
<accession>A0AAD9QBZ7</accession>
<feature type="region of interest" description="Disordered" evidence="9">
    <location>
        <begin position="197"/>
        <end position="230"/>
    </location>
</feature>
<evidence type="ECO:0000256" key="1">
    <source>
        <dbReference type="ARBA" id="ARBA00004173"/>
    </source>
</evidence>
<feature type="compositionally biased region" description="Polar residues" evidence="9">
    <location>
        <begin position="220"/>
        <end position="230"/>
    </location>
</feature>
<protein>
    <recommendedName>
        <fullName evidence="7">Small ribosomal subunit protein mS26</fullName>
    </recommendedName>
    <alternativeName>
        <fullName evidence="8">28S ribosomal protein S26, mitochondrial</fullName>
    </alternativeName>
</protein>
<evidence type="ECO:0000256" key="6">
    <source>
        <dbReference type="ARBA" id="ARBA00023274"/>
    </source>
</evidence>
<evidence type="ECO:0000313" key="10">
    <source>
        <dbReference type="EMBL" id="KAK2558399.1"/>
    </source>
</evidence>
<feature type="compositionally biased region" description="Basic and acidic residues" evidence="9">
    <location>
        <begin position="32"/>
        <end position="41"/>
    </location>
</feature>
<evidence type="ECO:0000256" key="3">
    <source>
        <dbReference type="ARBA" id="ARBA00022946"/>
    </source>
</evidence>
<name>A0AAD9QBZ7_ACRCE</name>
<evidence type="ECO:0000256" key="9">
    <source>
        <dbReference type="SAM" id="MobiDB-lite"/>
    </source>
</evidence>
<keyword evidence="6" id="KW-0687">Ribonucleoprotein</keyword>
<reference evidence="10" key="1">
    <citation type="journal article" date="2023" name="G3 (Bethesda)">
        <title>Whole genome assembly and annotation of the endangered Caribbean coral Acropora cervicornis.</title>
        <authorList>
            <person name="Selwyn J.D."/>
            <person name="Vollmer S.V."/>
        </authorList>
    </citation>
    <scope>NUCLEOTIDE SEQUENCE</scope>
    <source>
        <strain evidence="10">K2</strain>
    </source>
</reference>
<comment type="similarity">
    <text evidence="2">Belongs to the mitochondrion-specific ribosomal protein mS26 family.</text>
</comment>
<dbReference type="PANTHER" id="PTHR21035">
    <property type="entry name" value="28S RIBOSOMAL PROTEIN S26, MITOCHONDRIAL"/>
    <property type="match status" value="1"/>
</dbReference>
<evidence type="ECO:0000256" key="7">
    <source>
        <dbReference type="ARBA" id="ARBA00035138"/>
    </source>
</evidence>
<dbReference type="EMBL" id="JARQWQ010000044">
    <property type="protein sequence ID" value="KAK2558399.1"/>
    <property type="molecule type" value="Genomic_DNA"/>
</dbReference>
<dbReference type="Proteomes" id="UP001249851">
    <property type="component" value="Unassembled WGS sequence"/>
</dbReference>
<dbReference type="Pfam" id="PF14943">
    <property type="entry name" value="MRP-S26"/>
    <property type="match status" value="1"/>
</dbReference>
<sequence>MASTLLFRMRKLQQPVFLARSLNFRQIAGSVTHEDKKQNSRKEKRRRKREEGMRTHAMYHMKVKEIASEFRLKRLEEEKILNTEEQRKEDLRWQERKTHDGIIESINLENKLLQMQREVKKEVKSLLHSERETKRELANQMLWARQHQERVQHVKNAIEESKNWVTKENLEEKIAYCLEHETNYNFALTSTGEKVFSDSTPGSVDTEENGPGPSAYVSRVSRTQSQYNFR</sequence>
<evidence type="ECO:0000256" key="2">
    <source>
        <dbReference type="ARBA" id="ARBA00009672"/>
    </source>
</evidence>